<evidence type="ECO:0000313" key="9">
    <source>
        <dbReference type="Proteomes" id="UP000188276"/>
    </source>
</evidence>
<evidence type="ECO:0000256" key="2">
    <source>
        <dbReference type="ARBA" id="ARBA00023224"/>
    </source>
</evidence>
<dbReference type="PRINTS" id="PR00260">
    <property type="entry name" value="CHEMTRNSDUCR"/>
</dbReference>
<keyword evidence="9" id="KW-1185">Reference proteome</keyword>
<dbReference type="STRING" id="1123498.VR7878_00323"/>
<dbReference type="EMBL" id="FULE01000006">
    <property type="protein sequence ID" value="SJN53423.1"/>
    <property type="molecule type" value="Genomic_DNA"/>
</dbReference>
<name>A0A1R4LAL3_VIBR1</name>
<evidence type="ECO:0000256" key="4">
    <source>
        <dbReference type="PROSITE-ProRule" id="PRU00284"/>
    </source>
</evidence>
<comment type="subcellular location">
    <subcellularLocation>
        <location evidence="1">Membrane</location>
    </subcellularLocation>
</comment>
<dbReference type="Pfam" id="PF00015">
    <property type="entry name" value="MCPsignal"/>
    <property type="match status" value="1"/>
</dbReference>
<dbReference type="SMART" id="SM00283">
    <property type="entry name" value="MA"/>
    <property type="match status" value="1"/>
</dbReference>
<evidence type="ECO:0000313" key="8">
    <source>
        <dbReference type="EMBL" id="SJN53423.1"/>
    </source>
</evidence>
<sequence>MWVFMKQLGLKKLLILSVMLLVGMSVSITSYVLYSQEEKILTDNVFQSSENYVASKAVVIETILQEKINGIHQLAQLYQHQAITGSEDELVELTRSLAAAMNLDSFVIGLDDGRAYWSMENQAWPNHRLKGDGRETSWYRQGLQSDGVSVTAPYLGSSKQKYWVSILEKIKGGVITTDMELDFLSRIVKESNKIPGAVALILDEDSRILATTSSALKLGERLRDQAWGRPLAAHMVEHESSHLDYVLDGTDKLMFSHRIHLGQKDWYYMIGLDKSVVFAQLTKARNSAIMFSLLACIVSVVITYFLIQVLYRPILSLKETIQGLASGEGDLTQRLKVETNDDLGQISLGVNQFIENLQHMMLEIQKYCLALQANVEHMLSQSEKNSAILKKHVSETEQVVTAIEEMSSTADSMATDAANTASLVARTNETSMESRDTIDRSKQTVSALIDDVEHSVSDVHNMTLETQKINEILSVIGEIAEQTNLLALNAAIEAARAGEQGRGFAVVADEVRSLASRTKDSTTEVEQALKSLANGNHAVVNSMEETRTRCQDTAEGAGQAADSLEAISRHVLEINDLSSQIATAAEEQSCVTQELSRNMSAINDMVVELESIGVQSVKDMGDIADINNNLTAIVSRFKL</sequence>
<keyword evidence="5" id="KW-1133">Transmembrane helix</keyword>
<dbReference type="Gene3D" id="1.10.287.950">
    <property type="entry name" value="Methyl-accepting chemotaxis protein"/>
    <property type="match status" value="1"/>
</dbReference>
<comment type="similarity">
    <text evidence="3">Belongs to the methyl-accepting chemotaxis (MCP) protein family.</text>
</comment>
<dbReference type="CDD" id="cd06225">
    <property type="entry name" value="HAMP"/>
    <property type="match status" value="1"/>
</dbReference>
<dbReference type="InterPro" id="IPR004090">
    <property type="entry name" value="Chemotax_Me-accpt_rcpt"/>
</dbReference>
<dbReference type="PROSITE" id="PS50885">
    <property type="entry name" value="HAMP"/>
    <property type="match status" value="1"/>
</dbReference>
<evidence type="ECO:0000256" key="5">
    <source>
        <dbReference type="SAM" id="Phobius"/>
    </source>
</evidence>
<evidence type="ECO:0000256" key="1">
    <source>
        <dbReference type="ARBA" id="ARBA00004370"/>
    </source>
</evidence>
<dbReference type="PANTHER" id="PTHR32089">
    <property type="entry name" value="METHYL-ACCEPTING CHEMOTAXIS PROTEIN MCPB"/>
    <property type="match status" value="1"/>
</dbReference>
<dbReference type="PROSITE" id="PS50111">
    <property type="entry name" value="CHEMOTAXIS_TRANSDUC_2"/>
    <property type="match status" value="1"/>
</dbReference>
<dbReference type="Gene3D" id="3.30.450.20">
    <property type="entry name" value="PAS domain"/>
    <property type="match status" value="2"/>
</dbReference>
<dbReference type="GO" id="GO:0007165">
    <property type="term" value="P:signal transduction"/>
    <property type="evidence" value="ECO:0007669"/>
    <property type="project" value="UniProtKB-KW"/>
</dbReference>
<keyword evidence="5" id="KW-0472">Membrane</keyword>
<evidence type="ECO:0000256" key="3">
    <source>
        <dbReference type="ARBA" id="ARBA00029447"/>
    </source>
</evidence>
<proteinExistence type="inferred from homology"/>
<dbReference type="SUPFAM" id="SSF58104">
    <property type="entry name" value="Methyl-accepting chemotaxis protein (MCP) signaling domain"/>
    <property type="match status" value="1"/>
</dbReference>
<organism evidence="8 9">
    <name type="scientific">Vibrio ruber (strain DSM 16370 / JCM 11486 / BCRC 17186 / CECT 7878 / LMG 23124 / VR1)</name>
    <dbReference type="NCBI Taxonomy" id="1123498"/>
    <lineage>
        <taxon>Bacteria</taxon>
        <taxon>Pseudomonadati</taxon>
        <taxon>Pseudomonadota</taxon>
        <taxon>Gammaproteobacteria</taxon>
        <taxon>Vibrionales</taxon>
        <taxon>Vibrionaceae</taxon>
        <taxon>Vibrio</taxon>
    </lineage>
</organism>
<feature type="domain" description="Methyl-accepting transducer" evidence="6">
    <location>
        <begin position="367"/>
        <end position="603"/>
    </location>
</feature>
<dbReference type="SMART" id="SM00304">
    <property type="entry name" value="HAMP"/>
    <property type="match status" value="1"/>
</dbReference>
<dbReference type="CDD" id="cd11386">
    <property type="entry name" value="MCP_signal"/>
    <property type="match status" value="1"/>
</dbReference>
<dbReference type="PANTHER" id="PTHR32089:SF55">
    <property type="entry name" value="METHYL ACCEPTING SENSORY TRANSDUCER WITH CACHE_2 SMALL MOLECULE BINDING DOMAIN"/>
    <property type="match status" value="1"/>
</dbReference>
<dbReference type="CDD" id="cd18773">
    <property type="entry name" value="PDC1_HK_sensor"/>
    <property type="match status" value="1"/>
</dbReference>
<evidence type="ECO:0000259" key="7">
    <source>
        <dbReference type="PROSITE" id="PS50885"/>
    </source>
</evidence>
<dbReference type="InterPro" id="IPR003660">
    <property type="entry name" value="HAMP_dom"/>
</dbReference>
<gene>
    <name evidence="8" type="primary">pctC_4</name>
    <name evidence="8" type="ORF">VR7878_00323</name>
</gene>
<evidence type="ECO:0000259" key="6">
    <source>
        <dbReference type="PROSITE" id="PS50111"/>
    </source>
</evidence>
<feature type="transmembrane region" description="Helical" evidence="5">
    <location>
        <begin position="288"/>
        <end position="311"/>
    </location>
</feature>
<dbReference type="InterPro" id="IPR004089">
    <property type="entry name" value="MCPsignal_dom"/>
</dbReference>
<protein>
    <submittedName>
        <fullName evidence="8">Methyl-accepting chemotaxis protein PctC</fullName>
    </submittedName>
</protein>
<dbReference type="GO" id="GO:0004888">
    <property type="term" value="F:transmembrane signaling receptor activity"/>
    <property type="evidence" value="ECO:0007669"/>
    <property type="project" value="InterPro"/>
</dbReference>
<keyword evidence="5" id="KW-0812">Transmembrane</keyword>
<dbReference type="GO" id="GO:0006935">
    <property type="term" value="P:chemotaxis"/>
    <property type="evidence" value="ECO:0007669"/>
    <property type="project" value="InterPro"/>
</dbReference>
<dbReference type="Pfam" id="PF00672">
    <property type="entry name" value="HAMP"/>
    <property type="match status" value="1"/>
</dbReference>
<keyword evidence="2 4" id="KW-0807">Transducer</keyword>
<dbReference type="GO" id="GO:0016020">
    <property type="term" value="C:membrane"/>
    <property type="evidence" value="ECO:0007669"/>
    <property type="project" value="UniProtKB-SubCell"/>
</dbReference>
<dbReference type="AlphaFoldDB" id="A0A1R4LAL3"/>
<feature type="domain" description="HAMP" evidence="7">
    <location>
        <begin position="312"/>
        <end position="362"/>
    </location>
</feature>
<dbReference type="FunFam" id="1.10.287.950:FF:000001">
    <property type="entry name" value="Methyl-accepting chemotaxis sensory transducer"/>
    <property type="match status" value="1"/>
</dbReference>
<dbReference type="Proteomes" id="UP000188276">
    <property type="component" value="Unassembled WGS sequence"/>
</dbReference>
<accession>A0A1R4LAL3</accession>
<reference evidence="9" key="1">
    <citation type="submission" date="2017-02" db="EMBL/GenBank/DDBJ databases">
        <authorList>
            <person name="Rodrigo-Torres L."/>
            <person name="Arahal R.D."/>
            <person name="Lucena T."/>
        </authorList>
    </citation>
    <scope>NUCLEOTIDE SEQUENCE [LARGE SCALE GENOMIC DNA]</scope>
    <source>
        <strain evidence="9">CECT 7878</strain>
    </source>
</reference>